<evidence type="ECO:0000313" key="2">
    <source>
        <dbReference type="Proteomes" id="UP000265520"/>
    </source>
</evidence>
<dbReference type="AlphaFoldDB" id="A0A392Q496"/>
<reference evidence="1 2" key="1">
    <citation type="journal article" date="2018" name="Front. Plant Sci.">
        <title>Red Clover (Trifolium pratense) and Zigzag Clover (T. medium) - A Picture of Genomic Similarities and Differences.</title>
        <authorList>
            <person name="Dluhosova J."/>
            <person name="Istvanek J."/>
            <person name="Nedelnik J."/>
            <person name="Repkova J."/>
        </authorList>
    </citation>
    <scope>NUCLEOTIDE SEQUENCE [LARGE SCALE GENOMIC DNA]</scope>
    <source>
        <strain evidence="2">cv. 10/8</strain>
        <tissue evidence="1">Leaf</tissue>
    </source>
</reference>
<dbReference type="EMBL" id="LXQA010110620">
    <property type="protein sequence ID" value="MCI18540.1"/>
    <property type="molecule type" value="Genomic_DNA"/>
</dbReference>
<comment type="caution">
    <text evidence="1">The sequence shown here is derived from an EMBL/GenBank/DDBJ whole genome shotgun (WGS) entry which is preliminary data.</text>
</comment>
<keyword evidence="2" id="KW-1185">Reference proteome</keyword>
<dbReference type="Proteomes" id="UP000265520">
    <property type="component" value="Unassembled WGS sequence"/>
</dbReference>
<protein>
    <submittedName>
        <fullName evidence="1">Uncharacterized protein</fullName>
    </submittedName>
</protein>
<evidence type="ECO:0000313" key="1">
    <source>
        <dbReference type="EMBL" id="MCI18540.1"/>
    </source>
</evidence>
<accession>A0A392Q496</accession>
<name>A0A392Q496_9FABA</name>
<proteinExistence type="predicted"/>
<organism evidence="1 2">
    <name type="scientific">Trifolium medium</name>
    <dbReference type="NCBI Taxonomy" id="97028"/>
    <lineage>
        <taxon>Eukaryota</taxon>
        <taxon>Viridiplantae</taxon>
        <taxon>Streptophyta</taxon>
        <taxon>Embryophyta</taxon>
        <taxon>Tracheophyta</taxon>
        <taxon>Spermatophyta</taxon>
        <taxon>Magnoliopsida</taxon>
        <taxon>eudicotyledons</taxon>
        <taxon>Gunneridae</taxon>
        <taxon>Pentapetalae</taxon>
        <taxon>rosids</taxon>
        <taxon>fabids</taxon>
        <taxon>Fabales</taxon>
        <taxon>Fabaceae</taxon>
        <taxon>Papilionoideae</taxon>
        <taxon>50 kb inversion clade</taxon>
        <taxon>NPAAA clade</taxon>
        <taxon>Hologalegina</taxon>
        <taxon>IRL clade</taxon>
        <taxon>Trifolieae</taxon>
        <taxon>Trifolium</taxon>
    </lineage>
</organism>
<sequence>MVFLWLTGVLSVDRRLRGGESRMIFLIGASRVWLSFGEEDCELHLDGVRFGVSSDDGCMVSVSVVVFMKESILDGDVYLWLGVVG</sequence>
<feature type="non-terminal residue" evidence="1">
    <location>
        <position position="85"/>
    </location>
</feature>